<dbReference type="Gene3D" id="3.50.50.60">
    <property type="entry name" value="FAD/NAD(P)-binding domain"/>
    <property type="match status" value="2"/>
</dbReference>
<dbReference type="Proteomes" id="UP000226031">
    <property type="component" value="Unassembled WGS sequence"/>
</dbReference>
<organism evidence="6 7">
    <name type="scientific">[Emmonsia] crescens</name>
    <dbReference type="NCBI Taxonomy" id="73230"/>
    <lineage>
        <taxon>Eukaryota</taxon>
        <taxon>Fungi</taxon>
        <taxon>Dikarya</taxon>
        <taxon>Ascomycota</taxon>
        <taxon>Pezizomycotina</taxon>
        <taxon>Eurotiomycetes</taxon>
        <taxon>Eurotiomycetidae</taxon>
        <taxon>Onygenales</taxon>
        <taxon>Ajellomycetaceae</taxon>
        <taxon>Emergomyces</taxon>
    </lineage>
</organism>
<protein>
    <recommendedName>
        <fullName evidence="8">L-ornithine N(5)-monooxygenase</fullName>
    </recommendedName>
</protein>
<evidence type="ECO:0000313" key="6">
    <source>
        <dbReference type="EMBL" id="PGH34450.1"/>
    </source>
</evidence>
<reference evidence="6 7" key="1">
    <citation type="submission" date="2017-10" db="EMBL/GenBank/DDBJ databases">
        <title>Comparative genomics in systemic dimorphic fungi from Ajellomycetaceae.</title>
        <authorList>
            <person name="Munoz J.F."/>
            <person name="Mcewen J.G."/>
            <person name="Clay O.K."/>
            <person name="Cuomo C.A."/>
        </authorList>
    </citation>
    <scope>NUCLEOTIDE SEQUENCE [LARGE SCALE GENOMIC DNA]</scope>
    <source>
        <strain evidence="6 7">UAMH4076</strain>
    </source>
</reference>
<dbReference type="GO" id="GO:0050661">
    <property type="term" value="F:NADP binding"/>
    <property type="evidence" value="ECO:0007669"/>
    <property type="project" value="InterPro"/>
</dbReference>
<dbReference type="InterPro" id="IPR020946">
    <property type="entry name" value="Flavin_mOase-like"/>
</dbReference>
<dbReference type="VEuPathDB" id="FungiDB:EMCG_06272"/>
<keyword evidence="4" id="KW-0274">FAD</keyword>
<dbReference type="PANTHER" id="PTHR42877">
    <property type="entry name" value="L-ORNITHINE N(5)-MONOOXYGENASE-RELATED"/>
    <property type="match status" value="1"/>
</dbReference>
<dbReference type="SUPFAM" id="SSF51905">
    <property type="entry name" value="FAD/NAD(P)-binding domain"/>
    <property type="match status" value="2"/>
</dbReference>
<keyword evidence="5" id="KW-0560">Oxidoreductase</keyword>
<evidence type="ECO:0000256" key="5">
    <source>
        <dbReference type="ARBA" id="ARBA00023002"/>
    </source>
</evidence>
<dbReference type="EMBL" id="PDND01000040">
    <property type="protein sequence ID" value="PGH34450.1"/>
    <property type="molecule type" value="Genomic_DNA"/>
</dbReference>
<dbReference type="Pfam" id="PF00743">
    <property type="entry name" value="FMO-like"/>
    <property type="match status" value="1"/>
</dbReference>
<evidence type="ECO:0000256" key="4">
    <source>
        <dbReference type="ARBA" id="ARBA00022827"/>
    </source>
</evidence>
<name>A0A2B7ZMC4_9EURO</name>
<dbReference type="AlphaFoldDB" id="A0A2B7ZMC4"/>
<evidence type="ECO:0000256" key="2">
    <source>
        <dbReference type="ARBA" id="ARBA00010139"/>
    </source>
</evidence>
<comment type="similarity">
    <text evidence="2">Belongs to the FAD-binding monooxygenase family.</text>
</comment>
<comment type="cofactor">
    <cofactor evidence="1">
        <name>FAD</name>
        <dbReference type="ChEBI" id="CHEBI:57692"/>
    </cofactor>
</comment>
<evidence type="ECO:0000313" key="7">
    <source>
        <dbReference type="Proteomes" id="UP000226031"/>
    </source>
</evidence>
<keyword evidence="7" id="KW-1185">Reference proteome</keyword>
<comment type="caution">
    <text evidence="6">The sequence shown here is derived from an EMBL/GenBank/DDBJ whole genome shotgun (WGS) entry which is preliminary data.</text>
</comment>
<sequence>MLASKSTDKDGPSYTRVACIGTGVSGIALGATLKRWYNFDDIRFFDRHPDSGGTWWANRYPGIACDIPSGLYSFSFELNPTWGRFLSSGEEIKAYHDRTRDKYSLRDKMVFSTEALRCEWDEESSLWTVYLQDLKTGEEYTHRCQILFSAVGQLVVPRKCDIPGSEKFNGRILHSAEWDASVDLKDKNVVVLGNGCTGSQIVPSILPEVKHLTQIVRSKHWIFPMRNIHYSSRTKWIFHNIPLAMRMQRFLIYLLAERSWPLFQMTKKGTELRQQKRAIIENYMRKSAPAKYHDLLIPDFEIGCKRRIFDSSGYLKSLNAANITLTSDKPLEILPEGIRTDKGLIEADVIVLAIGFQTRQFFHSLDVVGRDGLSVEEHWSKYPGPTAYNSSAMSGFPNFFMLLGPNSATGHTSAIMASENAVNYALRILKPIFDGEAESVELKQEAEESYAYEVQATLDKTVFNSGGCQSVLVYPRQRVESNNLPVDPGVYVVQESLPHLVGLENRAEAPTTFYPEEKKKDSKDFIRIDGCIFEWFRGMEFIPPAASSVGNNGGTA</sequence>
<evidence type="ECO:0000256" key="1">
    <source>
        <dbReference type="ARBA" id="ARBA00001974"/>
    </source>
</evidence>
<dbReference type="GO" id="GO:0050660">
    <property type="term" value="F:flavin adenine dinucleotide binding"/>
    <property type="evidence" value="ECO:0007669"/>
    <property type="project" value="InterPro"/>
</dbReference>
<dbReference type="VEuPathDB" id="FungiDB:EMCG_03414"/>
<dbReference type="InterPro" id="IPR036188">
    <property type="entry name" value="FAD/NAD-bd_sf"/>
</dbReference>
<keyword evidence="3" id="KW-0285">Flavoprotein</keyword>
<dbReference type="STRING" id="73230.A0A2B7ZMC4"/>
<accession>A0A2B7ZMC4</accession>
<evidence type="ECO:0000256" key="3">
    <source>
        <dbReference type="ARBA" id="ARBA00022630"/>
    </source>
</evidence>
<proteinExistence type="inferred from homology"/>
<dbReference type="PANTHER" id="PTHR42877:SF10">
    <property type="entry name" value="L-ORNITHINE N(5)-OXYGENASE"/>
    <property type="match status" value="1"/>
</dbReference>
<gene>
    <name evidence="6" type="ORF">GX50_02718</name>
</gene>
<dbReference type="GO" id="GO:0004499">
    <property type="term" value="F:N,N-dimethylaniline monooxygenase activity"/>
    <property type="evidence" value="ECO:0007669"/>
    <property type="project" value="InterPro"/>
</dbReference>
<evidence type="ECO:0008006" key="8">
    <source>
        <dbReference type="Google" id="ProtNLM"/>
    </source>
</evidence>
<dbReference type="InterPro" id="IPR051209">
    <property type="entry name" value="FAD-bind_Monooxygenase_sf"/>
</dbReference>